<name>I4D6D6_DESAJ</name>
<evidence type="ECO:0000313" key="1">
    <source>
        <dbReference type="EMBL" id="AFM41360.1"/>
    </source>
</evidence>
<protein>
    <submittedName>
        <fullName evidence="1">Uncharacterized protein</fullName>
    </submittedName>
</protein>
<proteinExistence type="predicted"/>
<evidence type="ECO:0000313" key="2">
    <source>
        <dbReference type="Proteomes" id="UP000002892"/>
    </source>
</evidence>
<reference evidence="1 2" key="1">
    <citation type="journal article" date="2012" name="J. Bacteriol.">
        <title>Complete genome sequences of Desulfosporosinus orientis DSM765T, Desulfosporosinus youngiae DSM17734T, Desulfosporosinus meridiei DSM13257T, and Desulfosporosinus acidiphilus DSM22704T.</title>
        <authorList>
            <person name="Pester M."/>
            <person name="Brambilla E."/>
            <person name="Alazard D."/>
            <person name="Rattei T."/>
            <person name="Weinmaier T."/>
            <person name="Han J."/>
            <person name="Lucas S."/>
            <person name="Lapidus A."/>
            <person name="Cheng J.F."/>
            <person name="Goodwin L."/>
            <person name="Pitluck S."/>
            <person name="Peters L."/>
            <person name="Ovchinnikova G."/>
            <person name="Teshima H."/>
            <person name="Detter J.C."/>
            <person name="Han C.S."/>
            <person name="Tapia R."/>
            <person name="Land M.L."/>
            <person name="Hauser L."/>
            <person name="Kyrpides N.C."/>
            <person name="Ivanova N.N."/>
            <person name="Pagani I."/>
            <person name="Huntmann M."/>
            <person name="Wei C.L."/>
            <person name="Davenport K.W."/>
            <person name="Daligault H."/>
            <person name="Chain P.S."/>
            <person name="Chen A."/>
            <person name="Mavromatis K."/>
            <person name="Markowitz V."/>
            <person name="Szeto E."/>
            <person name="Mikhailova N."/>
            <person name="Pati A."/>
            <person name="Wagner M."/>
            <person name="Woyke T."/>
            <person name="Ollivier B."/>
            <person name="Klenk H.P."/>
            <person name="Spring S."/>
            <person name="Loy A."/>
        </authorList>
    </citation>
    <scope>NUCLEOTIDE SEQUENCE [LARGE SCALE GENOMIC DNA]</scope>
    <source>
        <strain evidence="2">DSM 22704 / JCM 16185 / SJ4</strain>
    </source>
</reference>
<dbReference type="STRING" id="646529.Desaci_2408"/>
<accession>I4D6D6</accession>
<keyword evidence="2" id="KW-1185">Reference proteome</keyword>
<dbReference type="HOGENOM" id="CLU_3327159_0_0_9"/>
<organism evidence="1 2">
    <name type="scientific">Desulfosporosinus acidiphilus (strain DSM 22704 / JCM 16185 / SJ4)</name>
    <dbReference type="NCBI Taxonomy" id="646529"/>
    <lineage>
        <taxon>Bacteria</taxon>
        <taxon>Bacillati</taxon>
        <taxon>Bacillota</taxon>
        <taxon>Clostridia</taxon>
        <taxon>Eubacteriales</taxon>
        <taxon>Desulfitobacteriaceae</taxon>
        <taxon>Desulfosporosinus</taxon>
    </lineage>
</organism>
<dbReference type="AlphaFoldDB" id="I4D6D6"/>
<sequence length="38" mass="4215">MMKKTKIDNKTVGVDVTKAINGDITQSKEYWSTLAVIS</sequence>
<dbReference type="Proteomes" id="UP000002892">
    <property type="component" value="Chromosome"/>
</dbReference>
<gene>
    <name evidence="1" type="ordered locus">Desaci_2408</name>
</gene>
<dbReference type="KEGG" id="dai:Desaci_2408"/>
<dbReference type="EMBL" id="CP003639">
    <property type="protein sequence ID" value="AFM41360.1"/>
    <property type="molecule type" value="Genomic_DNA"/>
</dbReference>